<sequence>MFLEKIGCKQHRSKGGHLIFVRKDLARPIVVQSHIDPVPEFIVRNALRALGIQKKDFFKILKS</sequence>
<dbReference type="Gene3D" id="3.30.920.30">
    <property type="entry name" value="Hypothetical protein"/>
    <property type="match status" value="1"/>
</dbReference>
<name>A0AAP2G0D2_9BACT</name>
<keyword evidence="7" id="KW-0346">Stress response</keyword>
<dbReference type="GO" id="GO:0003729">
    <property type="term" value="F:mRNA binding"/>
    <property type="evidence" value="ECO:0007669"/>
    <property type="project" value="InterPro"/>
</dbReference>
<evidence type="ECO:0000256" key="7">
    <source>
        <dbReference type="ARBA" id="ARBA00023016"/>
    </source>
</evidence>
<keyword evidence="3" id="KW-0540">Nuclease</keyword>
<evidence type="ECO:0000256" key="5">
    <source>
        <dbReference type="ARBA" id="ARBA00022801"/>
    </source>
</evidence>
<keyword evidence="4" id="KW-0255">Endonuclease</keyword>
<evidence type="ECO:0000256" key="3">
    <source>
        <dbReference type="ARBA" id="ARBA00022722"/>
    </source>
</evidence>
<comment type="similarity">
    <text evidence="1">Belongs to the HicA mRNA interferase family.</text>
</comment>
<reference evidence="8 9" key="1">
    <citation type="submission" date="2021-05" db="EMBL/GenBank/DDBJ databases">
        <authorList>
            <person name="Zhang Z.D."/>
            <person name="Osman G."/>
        </authorList>
    </citation>
    <scope>NUCLEOTIDE SEQUENCE [LARGE SCALE GENOMIC DNA]</scope>
    <source>
        <strain evidence="8 9">KCTC 32217</strain>
    </source>
</reference>
<proteinExistence type="inferred from homology"/>
<dbReference type="Proteomes" id="UP001319104">
    <property type="component" value="Unassembled WGS sequence"/>
</dbReference>
<evidence type="ECO:0000256" key="1">
    <source>
        <dbReference type="ARBA" id="ARBA00006620"/>
    </source>
</evidence>
<dbReference type="AlphaFoldDB" id="A0AAP2G0D2"/>
<dbReference type="GO" id="GO:0004519">
    <property type="term" value="F:endonuclease activity"/>
    <property type="evidence" value="ECO:0007669"/>
    <property type="project" value="UniProtKB-KW"/>
</dbReference>
<evidence type="ECO:0000313" key="9">
    <source>
        <dbReference type="Proteomes" id="UP001319104"/>
    </source>
</evidence>
<evidence type="ECO:0000256" key="2">
    <source>
        <dbReference type="ARBA" id="ARBA00022649"/>
    </source>
</evidence>
<keyword evidence="6" id="KW-0694">RNA-binding</keyword>
<accession>A0AAP2G0D2</accession>
<gene>
    <name evidence="8" type="ORF">KI659_01055</name>
</gene>
<evidence type="ECO:0000313" key="8">
    <source>
        <dbReference type="EMBL" id="MBS9522589.1"/>
    </source>
</evidence>
<dbReference type="Pfam" id="PF07927">
    <property type="entry name" value="HicA_toxin"/>
    <property type="match status" value="1"/>
</dbReference>
<evidence type="ECO:0000256" key="4">
    <source>
        <dbReference type="ARBA" id="ARBA00022759"/>
    </source>
</evidence>
<keyword evidence="2" id="KW-1277">Toxin-antitoxin system</keyword>
<keyword evidence="5" id="KW-0378">Hydrolase</keyword>
<dbReference type="GO" id="GO:0016787">
    <property type="term" value="F:hydrolase activity"/>
    <property type="evidence" value="ECO:0007669"/>
    <property type="project" value="UniProtKB-KW"/>
</dbReference>
<dbReference type="SUPFAM" id="SSF54786">
    <property type="entry name" value="YcfA/nrd intein domain"/>
    <property type="match status" value="1"/>
</dbReference>
<keyword evidence="9" id="KW-1185">Reference proteome</keyword>
<dbReference type="InterPro" id="IPR012933">
    <property type="entry name" value="HicA_mRNA_interferase"/>
</dbReference>
<comment type="caution">
    <text evidence="8">The sequence shown here is derived from an EMBL/GenBank/DDBJ whole genome shotgun (WGS) entry which is preliminary data.</text>
</comment>
<protein>
    <submittedName>
        <fullName evidence="8">Type II toxin-antitoxin system HicA family toxin</fullName>
    </submittedName>
</protein>
<dbReference type="EMBL" id="JAHCMY010000001">
    <property type="protein sequence ID" value="MBS9522589.1"/>
    <property type="molecule type" value="Genomic_DNA"/>
</dbReference>
<organism evidence="8 9">
    <name type="scientific">Litoribacter ruber</name>
    <dbReference type="NCBI Taxonomy" id="702568"/>
    <lineage>
        <taxon>Bacteria</taxon>
        <taxon>Pseudomonadati</taxon>
        <taxon>Bacteroidota</taxon>
        <taxon>Cytophagia</taxon>
        <taxon>Cytophagales</taxon>
        <taxon>Cyclobacteriaceae</taxon>
        <taxon>Litoribacter</taxon>
    </lineage>
</organism>
<dbReference type="InterPro" id="IPR038570">
    <property type="entry name" value="HicA_sf"/>
</dbReference>
<evidence type="ECO:0000256" key="6">
    <source>
        <dbReference type="ARBA" id="ARBA00022884"/>
    </source>
</evidence>